<name>A0A368L773_9BURK</name>
<dbReference type="CDD" id="cd06335">
    <property type="entry name" value="PBP1_ABC_ligand_binding-like"/>
    <property type="match status" value="1"/>
</dbReference>
<dbReference type="RefSeq" id="WP_114401626.1">
    <property type="nucleotide sequence ID" value="NZ_QPGB01000001.1"/>
</dbReference>
<dbReference type="Pfam" id="PF13458">
    <property type="entry name" value="Peripla_BP_6"/>
    <property type="match status" value="1"/>
</dbReference>
<dbReference type="PRINTS" id="PR00337">
    <property type="entry name" value="LEUILEVALBP"/>
</dbReference>
<evidence type="ECO:0000256" key="1">
    <source>
        <dbReference type="ARBA" id="ARBA00010062"/>
    </source>
</evidence>
<gene>
    <name evidence="6" type="ORF">DU000_01735</name>
</gene>
<keyword evidence="4" id="KW-0029">Amino-acid transport</keyword>
<keyword evidence="7" id="KW-1185">Reference proteome</keyword>
<evidence type="ECO:0000259" key="5">
    <source>
        <dbReference type="Pfam" id="PF13458"/>
    </source>
</evidence>
<dbReference type="Gene3D" id="3.40.50.2300">
    <property type="match status" value="2"/>
</dbReference>
<comment type="similarity">
    <text evidence="1">Belongs to the leucine-binding protein family.</text>
</comment>
<dbReference type="PANTHER" id="PTHR30483">
    <property type="entry name" value="LEUCINE-SPECIFIC-BINDING PROTEIN"/>
    <property type="match status" value="1"/>
</dbReference>
<comment type="caution">
    <text evidence="6">The sequence shown here is derived from an EMBL/GenBank/DDBJ whole genome shotgun (WGS) entry which is preliminary data.</text>
</comment>
<keyword evidence="2" id="KW-0813">Transport</keyword>
<sequence>MSPSVFTQPDLAVDASNSQLPTRRQFLTSTLAAAVLSVGPFSRGWGQSSPLRIGLSGPYSGGSAPMGESMRNGVRLAVNELNYIGGVLGRPLELVERDDQANPQVGAAIAEDLVLKDKVVATIGIVNTGVGMASIDTYQKHKIPLLVAVSTGPALTKKYAPAADQPNAPDNYIFRLSPTLTLEAQIIMEDMAKRGFQQVALLADATAYGDAGVKAVGDAANAKGVALSSIERFKVGDTDMTEQLRRARATKAQALILWGIGPELAAIARGVQQLGWKVLLVGGWTLSMANFIDGAGSAGEGALMTQTFIQEGGVSSKNSFLLAYASTFKTGRIASPMSAAQGYDAMLLLAAALWQAGSTEGKAIVQALENLQKRVPGAITVYEKPFTRLDHDAVTPNMLVMGQVKQGRVVYAYSEDARRGLLQRKKQG</sequence>
<dbReference type="Proteomes" id="UP000252357">
    <property type="component" value="Unassembled WGS sequence"/>
</dbReference>
<reference evidence="6 7" key="1">
    <citation type="journal article" date="2018" name="Int. J. Syst. Evol. Microbiol.">
        <title>Parvibium lacunae gen. nov., sp. nov., a new member of the family Alcaligenaceae isolated from a freshwater pond.</title>
        <authorList>
            <person name="Chen W.M."/>
            <person name="Xie P.B."/>
            <person name="Hsu M.Y."/>
            <person name="Sheu S.Y."/>
        </authorList>
    </citation>
    <scope>NUCLEOTIDE SEQUENCE [LARGE SCALE GENOMIC DNA]</scope>
    <source>
        <strain evidence="6 7">KMB9</strain>
    </source>
</reference>
<dbReference type="EMBL" id="QPGB01000001">
    <property type="protein sequence ID" value="RCS59476.1"/>
    <property type="molecule type" value="Genomic_DNA"/>
</dbReference>
<keyword evidence="3" id="KW-0732">Signal</keyword>
<evidence type="ECO:0000313" key="6">
    <source>
        <dbReference type="EMBL" id="RCS59476.1"/>
    </source>
</evidence>
<evidence type="ECO:0000256" key="2">
    <source>
        <dbReference type="ARBA" id="ARBA00022448"/>
    </source>
</evidence>
<accession>A0A368L773</accession>
<organism evidence="6 7">
    <name type="scientific">Parvibium lacunae</name>
    <dbReference type="NCBI Taxonomy" id="1888893"/>
    <lineage>
        <taxon>Bacteria</taxon>
        <taxon>Pseudomonadati</taxon>
        <taxon>Pseudomonadota</taxon>
        <taxon>Betaproteobacteria</taxon>
        <taxon>Burkholderiales</taxon>
        <taxon>Alcaligenaceae</taxon>
        <taxon>Parvibium</taxon>
    </lineage>
</organism>
<evidence type="ECO:0000313" key="7">
    <source>
        <dbReference type="Proteomes" id="UP000252357"/>
    </source>
</evidence>
<feature type="domain" description="Leucine-binding protein" evidence="5">
    <location>
        <begin position="50"/>
        <end position="404"/>
    </location>
</feature>
<dbReference type="PANTHER" id="PTHR30483:SF6">
    <property type="entry name" value="PERIPLASMIC BINDING PROTEIN OF ABC TRANSPORTER FOR NATURAL AMINO ACIDS"/>
    <property type="match status" value="1"/>
</dbReference>
<dbReference type="SUPFAM" id="SSF53822">
    <property type="entry name" value="Periplasmic binding protein-like I"/>
    <property type="match status" value="1"/>
</dbReference>
<dbReference type="AlphaFoldDB" id="A0A368L773"/>
<dbReference type="InterPro" id="IPR028081">
    <property type="entry name" value="Leu-bd"/>
</dbReference>
<protein>
    <submittedName>
        <fullName evidence="6">Amino acid ABC transporter substrate-binding protein</fullName>
    </submittedName>
</protein>
<dbReference type="InterPro" id="IPR000709">
    <property type="entry name" value="Leu_Ile_Val-bd"/>
</dbReference>
<evidence type="ECO:0000256" key="3">
    <source>
        <dbReference type="ARBA" id="ARBA00022729"/>
    </source>
</evidence>
<evidence type="ECO:0000256" key="4">
    <source>
        <dbReference type="ARBA" id="ARBA00022970"/>
    </source>
</evidence>
<dbReference type="GO" id="GO:0006865">
    <property type="term" value="P:amino acid transport"/>
    <property type="evidence" value="ECO:0007669"/>
    <property type="project" value="UniProtKB-KW"/>
</dbReference>
<dbReference type="InterPro" id="IPR028082">
    <property type="entry name" value="Peripla_BP_I"/>
</dbReference>
<dbReference type="InterPro" id="IPR051010">
    <property type="entry name" value="BCAA_transport"/>
</dbReference>
<proteinExistence type="inferred from homology"/>
<dbReference type="OrthoDB" id="9794826at2"/>